<dbReference type="CDD" id="cd06141">
    <property type="entry name" value="WRN_exo"/>
    <property type="match status" value="1"/>
</dbReference>
<keyword evidence="5" id="KW-1185">Reference proteome</keyword>
<dbReference type="GO" id="GO:0008408">
    <property type="term" value="F:3'-5' exonuclease activity"/>
    <property type="evidence" value="ECO:0007669"/>
    <property type="project" value="InterPro"/>
</dbReference>
<dbReference type="GO" id="GO:0003676">
    <property type="term" value="F:nucleic acid binding"/>
    <property type="evidence" value="ECO:0007669"/>
    <property type="project" value="InterPro"/>
</dbReference>
<comment type="caution">
    <text evidence="4">The sequence shown here is derived from an EMBL/GenBank/DDBJ whole genome shotgun (WGS) entry which is preliminary data.</text>
</comment>
<dbReference type="GO" id="GO:0005634">
    <property type="term" value="C:nucleus"/>
    <property type="evidence" value="ECO:0007669"/>
    <property type="project" value="TreeGrafter"/>
</dbReference>
<dbReference type="AlphaFoldDB" id="A0AAW1NYH0"/>
<dbReference type="EMBL" id="JALJOQ010000088">
    <property type="protein sequence ID" value="KAK9799701.1"/>
    <property type="molecule type" value="Genomic_DNA"/>
</dbReference>
<keyword evidence="2" id="KW-0378">Hydrolase</keyword>
<dbReference type="InterPro" id="IPR012337">
    <property type="entry name" value="RNaseH-like_sf"/>
</dbReference>
<gene>
    <name evidence="4" type="ORF">WJX73_000200</name>
</gene>
<accession>A0AAW1NYH0</accession>
<name>A0AAW1NYH0_9CHLO</name>
<dbReference type="InterPro" id="IPR051132">
    <property type="entry name" value="3-5_Exonuclease_domain"/>
</dbReference>
<keyword evidence="1" id="KW-0540">Nuclease</keyword>
<dbReference type="GO" id="GO:0005737">
    <property type="term" value="C:cytoplasm"/>
    <property type="evidence" value="ECO:0007669"/>
    <property type="project" value="TreeGrafter"/>
</dbReference>
<sequence length="289" mass="32024">MTNRKTLKRKHAEALIAQDHLQASNYLGERQRRTVRQKTGSGNQRTAVQVSSCTHCQTSSGGHQQSQWCSCPITLVETDWSAAMDEVAHLPEDSSAAGSTNKLACGLSLRCVHKDSQLQPALEELQQSMQDCVLAIDLEWKPDMRKGHSNDIALMQLASSHHALLIRVCRLTKEGKQSLVAFLRQSSFCIVAFGWDGCDERKMRQTFFGAGKQKFAAFVDILRLNNQLGYGPNGLSSMSSQVLGLSLRKDKQVSMSNWEAPALTQMQICYAAFDAWITGAIYRSLQVAS</sequence>
<protein>
    <recommendedName>
        <fullName evidence="3">3'-5' exonuclease domain-containing protein</fullName>
    </recommendedName>
</protein>
<proteinExistence type="predicted"/>
<reference evidence="4 5" key="1">
    <citation type="journal article" date="2024" name="Nat. Commun.">
        <title>Phylogenomics reveals the evolutionary origins of lichenization in chlorophyte algae.</title>
        <authorList>
            <person name="Puginier C."/>
            <person name="Libourel C."/>
            <person name="Otte J."/>
            <person name="Skaloud P."/>
            <person name="Haon M."/>
            <person name="Grisel S."/>
            <person name="Petersen M."/>
            <person name="Berrin J.G."/>
            <person name="Delaux P.M."/>
            <person name="Dal Grande F."/>
            <person name="Keller J."/>
        </authorList>
    </citation>
    <scope>NUCLEOTIDE SEQUENCE [LARGE SCALE GENOMIC DNA]</scope>
    <source>
        <strain evidence="4 5">SAG 2036</strain>
    </source>
</reference>
<evidence type="ECO:0000259" key="3">
    <source>
        <dbReference type="Pfam" id="PF01612"/>
    </source>
</evidence>
<organism evidence="4 5">
    <name type="scientific">Symbiochloris irregularis</name>
    <dbReference type="NCBI Taxonomy" id="706552"/>
    <lineage>
        <taxon>Eukaryota</taxon>
        <taxon>Viridiplantae</taxon>
        <taxon>Chlorophyta</taxon>
        <taxon>core chlorophytes</taxon>
        <taxon>Trebouxiophyceae</taxon>
        <taxon>Trebouxiales</taxon>
        <taxon>Trebouxiaceae</taxon>
        <taxon>Symbiochloris</taxon>
    </lineage>
</organism>
<evidence type="ECO:0000313" key="4">
    <source>
        <dbReference type="EMBL" id="KAK9799701.1"/>
    </source>
</evidence>
<dbReference type="PANTHER" id="PTHR13620">
    <property type="entry name" value="3-5 EXONUCLEASE"/>
    <property type="match status" value="1"/>
</dbReference>
<dbReference type="GO" id="GO:0006139">
    <property type="term" value="P:nucleobase-containing compound metabolic process"/>
    <property type="evidence" value="ECO:0007669"/>
    <property type="project" value="InterPro"/>
</dbReference>
<dbReference type="InterPro" id="IPR002562">
    <property type="entry name" value="3'-5'_exonuclease_dom"/>
</dbReference>
<evidence type="ECO:0000313" key="5">
    <source>
        <dbReference type="Proteomes" id="UP001465755"/>
    </source>
</evidence>
<dbReference type="InterPro" id="IPR036397">
    <property type="entry name" value="RNaseH_sf"/>
</dbReference>
<dbReference type="Gene3D" id="3.30.420.10">
    <property type="entry name" value="Ribonuclease H-like superfamily/Ribonuclease H"/>
    <property type="match status" value="1"/>
</dbReference>
<dbReference type="Pfam" id="PF01612">
    <property type="entry name" value="DNA_pol_A_exo1"/>
    <property type="match status" value="1"/>
</dbReference>
<evidence type="ECO:0000256" key="2">
    <source>
        <dbReference type="ARBA" id="ARBA00022801"/>
    </source>
</evidence>
<evidence type="ECO:0000256" key="1">
    <source>
        <dbReference type="ARBA" id="ARBA00022722"/>
    </source>
</evidence>
<dbReference type="PANTHER" id="PTHR13620:SF104">
    <property type="entry name" value="EXONUCLEASE 3'-5' DOMAIN-CONTAINING PROTEIN 2"/>
    <property type="match status" value="1"/>
</dbReference>
<feature type="domain" description="3'-5' exonuclease" evidence="3">
    <location>
        <begin position="111"/>
        <end position="286"/>
    </location>
</feature>
<dbReference type="SUPFAM" id="SSF53098">
    <property type="entry name" value="Ribonuclease H-like"/>
    <property type="match status" value="1"/>
</dbReference>
<dbReference type="Proteomes" id="UP001465755">
    <property type="component" value="Unassembled WGS sequence"/>
</dbReference>